<evidence type="ECO:0008006" key="4">
    <source>
        <dbReference type="Google" id="ProtNLM"/>
    </source>
</evidence>
<keyword evidence="1" id="KW-0472">Membrane</keyword>
<feature type="transmembrane region" description="Helical" evidence="1">
    <location>
        <begin position="84"/>
        <end position="100"/>
    </location>
</feature>
<dbReference type="Proteomes" id="UP001600941">
    <property type="component" value="Unassembled WGS sequence"/>
</dbReference>
<feature type="transmembrane region" description="Helical" evidence="1">
    <location>
        <begin position="35"/>
        <end position="53"/>
    </location>
</feature>
<sequence>MKIDLLVVYRFFHTFLLTDSLALLILSFGGDITPIQMMKSLLLFVPILLLYWIQRRFQSLLLFAVSGAVSLAVLYTASQTVWERAAFMVCGALLVLLYFFERAGSGESLLVRPSYAGLLIFAGIYIYTLAYHKSTLGTVICLFTGAYWLLTILSENRRSLLKLYAQNEKLHRFPKNRIAEGNRIALGGFCVLVTAGMIFLPMSGFDKVLQRIGHLLVRLLRRLLAGLGGAEELIQEEPEMAEQMPFFPGEFKEASPFWQALFQILEKVFVLLFLAAVVYLVCRILYDLYKKYHETVLTDGDRVEFLSPVKGDRKEGLKKRKRSGSLFSARSANEMIRRYYKKKIESTAKKTIPVSLAPEEIEETAGLSGAEGMEEFHEIYEKARYGKERCGQNEVLRMKELR</sequence>
<name>A0ABQ0BTS4_9FIRM</name>
<evidence type="ECO:0000313" key="3">
    <source>
        <dbReference type="Proteomes" id="UP001600941"/>
    </source>
</evidence>
<comment type="caution">
    <text evidence="2">The sequence shown here is derived from an EMBL/GenBank/DDBJ whole genome shotgun (WGS) entry which is preliminary data.</text>
</comment>
<accession>A0ABQ0BTS4</accession>
<proteinExistence type="predicted"/>
<protein>
    <recommendedName>
        <fullName evidence="4">DUF4129 domain-containing protein</fullName>
    </recommendedName>
</protein>
<keyword evidence="1" id="KW-0812">Transmembrane</keyword>
<gene>
    <name evidence="2" type="ORF">K340107D12_27500</name>
</gene>
<evidence type="ECO:0000256" key="1">
    <source>
        <dbReference type="SAM" id="Phobius"/>
    </source>
</evidence>
<reference evidence="2 3" key="1">
    <citation type="submission" date="2024-04" db="EMBL/GenBank/DDBJ databases">
        <title>Defined microbial consortia suppress multidrug-resistant proinflammatory Enterobacteriaceae via ecological control.</title>
        <authorList>
            <person name="Furuichi M."/>
            <person name="Kawaguchi T."/>
            <person name="Pust M."/>
            <person name="Yasuma K."/>
            <person name="Plichta D."/>
            <person name="Hasegawa N."/>
            <person name="Ohya T."/>
            <person name="Bhattarai S."/>
            <person name="Sasajima S."/>
            <person name="Aoto Y."/>
            <person name="Tuganbaev T."/>
            <person name="Yaginuma M."/>
            <person name="Ueda M."/>
            <person name="Okahashi N."/>
            <person name="Amafuji K."/>
            <person name="Kiridooshi Y."/>
            <person name="Sugita K."/>
            <person name="Strazar M."/>
            <person name="Skelly A."/>
            <person name="Suda W."/>
            <person name="Hattori M."/>
            <person name="Nakamoto N."/>
            <person name="Caballero S."/>
            <person name="Norman J."/>
            <person name="Olle B."/>
            <person name="Tanoue T."/>
            <person name="Arita M."/>
            <person name="Bucci V."/>
            <person name="Atarashi K."/>
            <person name="Xavier R."/>
            <person name="Honda K."/>
        </authorList>
    </citation>
    <scope>NUCLEOTIDE SEQUENCE [LARGE SCALE GENOMIC DNA]</scope>
    <source>
        <strain evidence="3">k34-0107-D12</strain>
    </source>
</reference>
<keyword evidence="3" id="KW-1185">Reference proteome</keyword>
<feature type="transmembrane region" description="Helical" evidence="1">
    <location>
        <begin position="7"/>
        <end position="29"/>
    </location>
</feature>
<dbReference type="EMBL" id="BAABZQ010000001">
    <property type="protein sequence ID" value="GAA6499934.1"/>
    <property type="molecule type" value="Genomic_DNA"/>
</dbReference>
<feature type="transmembrane region" description="Helical" evidence="1">
    <location>
        <begin position="60"/>
        <end position="78"/>
    </location>
</feature>
<organism evidence="2 3">
    <name type="scientific">Blautia parvula</name>
    <dbReference type="NCBI Taxonomy" id="2877527"/>
    <lineage>
        <taxon>Bacteria</taxon>
        <taxon>Bacillati</taxon>
        <taxon>Bacillota</taxon>
        <taxon>Clostridia</taxon>
        <taxon>Lachnospirales</taxon>
        <taxon>Lachnospiraceae</taxon>
        <taxon>Blautia</taxon>
    </lineage>
</organism>
<feature type="transmembrane region" description="Helical" evidence="1">
    <location>
        <begin position="184"/>
        <end position="202"/>
    </location>
</feature>
<feature type="transmembrane region" description="Helical" evidence="1">
    <location>
        <begin position="134"/>
        <end position="153"/>
    </location>
</feature>
<keyword evidence="1" id="KW-1133">Transmembrane helix</keyword>
<feature type="transmembrane region" description="Helical" evidence="1">
    <location>
        <begin position="268"/>
        <end position="286"/>
    </location>
</feature>
<feature type="transmembrane region" description="Helical" evidence="1">
    <location>
        <begin position="109"/>
        <end position="128"/>
    </location>
</feature>
<dbReference type="RefSeq" id="WP_227211085.1">
    <property type="nucleotide sequence ID" value="NZ_AP031413.1"/>
</dbReference>
<evidence type="ECO:0000313" key="2">
    <source>
        <dbReference type="EMBL" id="GAA6499934.1"/>
    </source>
</evidence>